<evidence type="ECO:0000256" key="1">
    <source>
        <dbReference type="RuleBase" id="RU003860"/>
    </source>
</evidence>
<dbReference type="AlphaFoldDB" id="A0A858PXF9"/>
<organism evidence="2 3">
    <name type="scientific">Anaplasma platys</name>
    <dbReference type="NCBI Taxonomy" id="949"/>
    <lineage>
        <taxon>Bacteria</taxon>
        <taxon>Pseudomonadati</taxon>
        <taxon>Pseudomonadota</taxon>
        <taxon>Alphaproteobacteria</taxon>
        <taxon>Rickettsiales</taxon>
        <taxon>Anaplasmataceae</taxon>
        <taxon>Anaplasma</taxon>
    </lineage>
</organism>
<dbReference type="RefSeq" id="WP_169192909.1">
    <property type="nucleotide sequence ID" value="NZ_CP046391.1"/>
</dbReference>
<dbReference type="PIRSF" id="PIRSF003113">
    <property type="entry name" value="BolA"/>
    <property type="match status" value="1"/>
</dbReference>
<protein>
    <submittedName>
        <fullName evidence="2">BolA family transcriptional regulator</fullName>
    </submittedName>
</protein>
<keyword evidence="3" id="KW-1185">Reference proteome</keyword>
<dbReference type="InterPro" id="IPR002634">
    <property type="entry name" value="BolA"/>
</dbReference>
<evidence type="ECO:0000313" key="3">
    <source>
        <dbReference type="Proteomes" id="UP000500930"/>
    </source>
</evidence>
<dbReference type="SUPFAM" id="SSF82657">
    <property type="entry name" value="BolA-like"/>
    <property type="match status" value="1"/>
</dbReference>
<dbReference type="Proteomes" id="UP000500930">
    <property type="component" value="Chromosome"/>
</dbReference>
<accession>A0A858PXF9</accession>
<dbReference type="Pfam" id="PF01722">
    <property type="entry name" value="BolA"/>
    <property type="match status" value="1"/>
</dbReference>
<sequence length="77" mass="8383">MAVEISKLRELLGSAFPGGVVDVARLADDDDHYAIRIVSARFCGKSKIEQHRMVYDALSGVIVHALQIQTSVGERDG</sequence>
<evidence type="ECO:0000313" key="2">
    <source>
        <dbReference type="EMBL" id="QJC27264.1"/>
    </source>
</evidence>
<reference evidence="2 3" key="1">
    <citation type="journal article" date="2020" name="Pathogens">
        <title>First Whole Genome Sequence of Anaplasma platys, an Obligate Intracellular Rickettsial Pathogen of Dogs.</title>
        <authorList>
            <person name="Llanes A."/>
            <person name="Rajeev S."/>
        </authorList>
    </citation>
    <scope>NUCLEOTIDE SEQUENCE [LARGE SCALE GENOMIC DNA]</scope>
    <source>
        <strain evidence="2 3">S3</strain>
    </source>
</reference>
<proteinExistence type="inferred from homology"/>
<comment type="similarity">
    <text evidence="1">Belongs to the BolA/IbaG family.</text>
</comment>
<dbReference type="EMBL" id="CP046391">
    <property type="protein sequence ID" value="QJC27264.1"/>
    <property type="molecule type" value="Genomic_DNA"/>
</dbReference>
<dbReference type="InterPro" id="IPR036065">
    <property type="entry name" value="BolA-like_sf"/>
</dbReference>
<gene>
    <name evidence="2" type="ORF">ANPL_00730</name>
</gene>
<dbReference type="Gene3D" id="3.30.300.90">
    <property type="entry name" value="BolA-like"/>
    <property type="match status" value="1"/>
</dbReference>
<name>A0A858PXF9_9RICK</name>
<dbReference type="KEGG" id="aplt:ANPL_00730"/>